<dbReference type="EMBL" id="KQ483427">
    <property type="protein sequence ID" value="KYP52176.1"/>
    <property type="molecule type" value="Genomic_DNA"/>
</dbReference>
<keyword evidence="2" id="KW-1185">Reference proteome</keyword>
<organism evidence="1 2">
    <name type="scientific">Cajanus cajan</name>
    <name type="common">Pigeon pea</name>
    <name type="synonym">Cajanus indicus</name>
    <dbReference type="NCBI Taxonomy" id="3821"/>
    <lineage>
        <taxon>Eukaryota</taxon>
        <taxon>Viridiplantae</taxon>
        <taxon>Streptophyta</taxon>
        <taxon>Embryophyta</taxon>
        <taxon>Tracheophyta</taxon>
        <taxon>Spermatophyta</taxon>
        <taxon>Magnoliopsida</taxon>
        <taxon>eudicotyledons</taxon>
        <taxon>Gunneridae</taxon>
        <taxon>Pentapetalae</taxon>
        <taxon>rosids</taxon>
        <taxon>fabids</taxon>
        <taxon>Fabales</taxon>
        <taxon>Fabaceae</taxon>
        <taxon>Papilionoideae</taxon>
        <taxon>50 kb inversion clade</taxon>
        <taxon>NPAAA clade</taxon>
        <taxon>indigoferoid/millettioid clade</taxon>
        <taxon>Phaseoleae</taxon>
        <taxon>Cajanus</taxon>
    </lineage>
</organism>
<protein>
    <submittedName>
        <fullName evidence="1">Uncharacterized protein</fullName>
    </submittedName>
</protein>
<proteinExistence type="predicted"/>
<evidence type="ECO:0000313" key="1">
    <source>
        <dbReference type="EMBL" id="KYP52176.1"/>
    </source>
</evidence>
<accession>A0A151SBK5</accession>
<feature type="non-terminal residue" evidence="1">
    <location>
        <position position="1"/>
    </location>
</feature>
<dbReference type="Gramene" id="C.cajan_25483.t">
    <property type="protein sequence ID" value="C.cajan_25483.t.cds1"/>
    <property type="gene ID" value="C.cajan_25483"/>
</dbReference>
<sequence length="84" mass="8874">PRRFLAAVSYARAASSAVSKVPSQTLAFFKGSRISAANRPHGLFLTPLYLGSLKKTGLEPVSPISTAAAVPPLPIFKVGSFLEF</sequence>
<dbReference type="Proteomes" id="UP000075243">
    <property type="component" value="Unassembled WGS sequence"/>
</dbReference>
<dbReference type="AlphaFoldDB" id="A0A151SBK5"/>
<reference evidence="1" key="1">
    <citation type="journal article" date="2012" name="Nat. Biotechnol.">
        <title>Draft genome sequence of pigeonpea (Cajanus cajan), an orphan legume crop of resource-poor farmers.</title>
        <authorList>
            <person name="Varshney R.K."/>
            <person name="Chen W."/>
            <person name="Li Y."/>
            <person name="Bharti A.K."/>
            <person name="Saxena R.K."/>
            <person name="Schlueter J.A."/>
            <person name="Donoghue M.T."/>
            <person name="Azam S."/>
            <person name="Fan G."/>
            <person name="Whaley A.M."/>
            <person name="Farmer A.D."/>
            <person name="Sheridan J."/>
            <person name="Iwata A."/>
            <person name="Tuteja R."/>
            <person name="Penmetsa R.V."/>
            <person name="Wu W."/>
            <person name="Upadhyaya H.D."/>
            <person name="Yang S.P."/>
            <person name="Shah T."/>
            <person name="Saxena K.B."/>
            <person name="Michael T."/>
            <person name="McCombie W.R."/>
            <person name="Yang B."/>
            <person name="Zhang G."/>
            <person name="Yang H."/>
            <person name="Wang J."/>
            <person name="Spillane C."/>
            <person name="Cook D.R."/>
            <person name="May G.D."/>
            <person name="Xu X."/>
            <person name="Jackson S.A."/>
        </authorList>
    </citation>
    <scope>NUCLEOTIDE SEQUENCE [LARGE SCALE GENOMIC DNA]</scope>
</reference>
<evidence type="ECO:0000313" key="2">
    <source>
        <dbReference type="Proteomes" id="UP000075243"/>
    </source>
</evidence>
<name>A0A151SBK5_CAJCA</name>
<gene>
    <name evidence="1" type="ORF">KK1_025912</name>
</gene>